<name>A0ABR1RKF2_9PEZI</name>
<keyword evidence="2" id="KW-1185">Reference proteome</keyword>
<evidence type="ECO:0000313" key="2">
    <source>
        <dbReference type="Proteomes" id="UP001396898"/>
    </source>
</evidence>
<comment type="caution">
    <text evidence="1">The sequence shown here is derived from an EMBL/GenBank/DDBJ whole genome shotgun (WGS) entry which is preliminary data.</text>
</comment>
<sequence length="105" mass="11802">MVQHGDVAWYTLDFEMRKRQSDFNYYYTAFGDGIEVVARPTRDLPPDDGNLPTGGRGAWMRVQYVFLGNLEKNWSTAVALGAALGECVKPKAAAIKIRNWLFISS</sequence>
<evidence type="ECO:0000313" key="1">
    <source>
        <dbReference type="EMBL" id="KAK8013754.1"/>
    </source>
</evidence>
<gene>
    <name evidence="1" type="ORF">PG991_009347</name>
</gene>
<protein>
    <submittedName>
        <fullName evidence="1">Uncharacterized protein</fullName>
    </submittedName>
</protein>
<proteinExistence type="predicted"/>
<dbReference type="EMBL" id="JAQQWI010000013">
    <property type="protein sequence ID" value="KAK8013754.1"/>
    <property type="molecule type" value="Genomic_DNA"/>
</dbReference>
<dbReference type="Proteomes" id="UP001396898">
    <property type="component" value="Unassembled WGS sequence"/>
</dbReference>
<reference evidence="1 2" key="1">
    <citation type="submission" date="2023-01" db="EMBL/GenBank/DDBJ databases">
        <title>Analysis of 21 Apiospora genomes using comparative genomics revels a genus with tremendous synthesis potential of carbohydrate active enzymes and secondary metabolites.</title>
        <authorList>
            <person name="Sorensen T."/>
        </authorList>
    </citation>
    <scope>NUCLEOTIDE SEQUENCE [LARGE SCALE GENOMIC DNA]</scope>
    <source>
        <strain evidence="1 2">CBS 20057</strain>
    </source>
</reference>
<organism evidence="1 2">
    <name type="scientific">Apiospora marii</name>
    <dbReference type="NCBI Taxonomy" id="335849"/>
    <lineage>
        <taxon>Eukaryota</taxon>
        <taxon>Fungi</taxon>
        <taxon>Dikarya</taxon>
        <taxon>Ascomycota</taxon>
        <taxon>Pezizomycotina</taxon>
        <taxon>Sordariomycetes</taxon>
        <taxon>Xylariomycetidae</taxon>
        <taxon>Amphisphaeriales</taxon>
        <taxon>Apiosporaceae</taxon>
        <taxon>Apiospora</taxon>
    </lineage>
</organism>
<accession>A0ABR1RKF2</accession>